<dbReference type="GeneID" id="89929189"/>
<keyword evidence="3" id="KW-1185">Reference proteome</keyword>
<reference evidence="2 3" key="1">
    <citation type="submission" date="2023-08" db="EMBL/GenBank/DDBJ databases">
        <title>Black Yeasts Isolated from many extreme environments.</title>
        <authorList>
            <person name="Coleine C."/>
            <person name="Stajich J.E."/>
            <person name="Selbmann L."/>
        </authorList>
    </citation>
    <scope>NUCLEOTIDE SEQUENCE [LARGE SCALE GENOMIC DNA]</scope>
    <source>
        <strain evidence="2 3">CCFEE 5935</strain>
    </source>
</reference>
<comment type="caution">
    <text evidence="2">The sequence shown here is derived from an EMBL/GenBank/DDBJ whole genome shotgun (WGS) entry which is preliminary data.</text>
</comment>
<feature type="region of interest" description="Disordered" evidence="1">
    <location>
        <begin position="1"/>
        <end position="32"/>
    </location>
</feature>
<gene>
    <name evidence="2" type="ORF">LTR77_007854</name>
</gene>
<name>A0AAV9P583_9PEZI</name>
<sequence length="253" mass="27602">MLPTSPRPVEPPTAASGPPSYHRAHSLAGTEPTAEAAQTLLSIAANNDVSGPAHSELQRSGPSAAGVPSAVPATYAAPVRVDTAWRLLDPRESQQPKDYLVRTAEQALKYMDVSANQPPTPMTQHVVLTIPPPISIHPRPSWLAPDIMLVKVATGQIVPFAWCSPDTASIYSRPPEPSYARGLELADNKELMAPLMLESWAEFVARQRKIRPDGKLIKTSTLDKEFVDWTEHPDTLPHWVVPEEAYTDDEGVD</sequence>
<protein>
    <submittedName>
        <fullName evidence="2">Uncharacterized protein</fullName>
    </submittedName>
</protein>
<feature type="compositionally biased region" description="Pro residues" evidence="1">
    <location>
        <begin position="1"/>
        <end position="11"/>
    </location>
</feature>
<dbReference type="Proteomes" id="UP001337655">
    <property type="component" value="Unassembled WGS sequence"/>
</dbReference>
<accession>A0AAV9P583</accession>
<dbReference type="AlphaFoldDB" id="A0AAV9P583"/>
<evidence type="ECO:0000313" key="3">
    <source>
        <dbReference type="Proteomes" id="UP001337655"/>
    </source>
</evidence>
<evidence type="ECO:0000256" key="1">
    <source>
        <dbReference type="SAM" id="MobiDB-lite"/>
    </source>
</evidence>
<dbReference type="RefSeq" id="XP_064656932.1">
    <property type="nucleotide sequence ID" value="XM_064805090.1"/>
</dbReference>
<organism evidence="2 3">
    <name type="scientific">Saxophila tyrrhenica</name>
    <dbReference type="NCBI Taxonomy" id="1690608"/>
    <lineage>
        <taxon>Eukaryota</taxon>
        <taxon>Fungi</taxon>
        <taxon>Dikarya</taxon>
        <taxon>Ascomycota</taxon>
        <taxon>Pezizomycotina</taxon>
        <taxon>Dothideomycetes</taxon>
        <taxon>Dothideomycetidae</taxon>
        <taxon>Mycosphaerellales</taxon>
        <taxon>Extremaceae</taxon>
        <taxon>Saxophila</taxon>
    </lineage>
</organism>
<dbReference type="EMBL" id="JAVRRT010000012">
    <property type="protein sequence ID" value="KAK5167124.1"/>
    <property type="molecule type" value="Genomic_DNA"/>
</dbReference>
<evidence type="ECO:0000313" key="2">
    <source>
        <dbReference type="EMBL" id="KAK5167124.1"/>
    </source>
</evidence>
<proteinExistence type="predicted"/>